<evidence type="ECO:0000313" key="6">
    <source>
        <dbReference type="Proteomes" id="UP000317366"/>
    </source>
</evidence>
<evidence type="ECO:0000256" key="2">
    <source>
        <dbReference type="ARBA" id="ARBA00022723"/>
    </source>
</evidence>
<dbReference type="Pfam" id="PF05163">
    <property type="entry name" value="DinB"/>
    <property type="match status" value="1"/>
</dbReference>
<protein>
    <recommendedName>
        <fullName evidence="8">Damage-inducible protein DinB</fullName>
    </recommendedName>
</protein>
<evidence type="ECO:0000256" key="1">
    <source>
        <dbReference type="ARBA" id="ARBA00008635"/>
    </source>
</evidence>
<organism evidence="4 7">
    <name type="scientific">Eiseniibacteriota bacterium</name>
    <dbReference type="NCBI Taxonomy" id="2212470"/>
    <lineage>
        <taxon>Bacteria</taxon>
        <taxon>Candidatus Eiseniibacteriota</taxon>
    </lineage>
</organism>
<feature type="binding site" evidence="3">
    <location>
        <position position="121"/>
    </location>
    <ligand>
        <name>a divalent metal cation</name>
        <dbReference type="ChEBI" id="CHEBI:60240"/>
    </ligand>
</feature>
<evidence type="ECO:0000256" key="3">
    <source>
        <dbReference type="PIRSR" id="PIRSR607837-1"/>
    </source>
</evidence>
<dbReference type="AlphaFoldDB" id="A0A538SN36"/>
<accession>A0A538SN36</accession>
<dbReference type="PANTHER" id="PTHR37302">
    <property type="entry name" value="SLR1116 PROTEIN"/>
    <property type="match status" value="1"/>
</dbReference>
<comment type="similarity">
    <text evidence="1">Belongs to the DinB family.</text>
</comment>
<evidence type="ECO:0008006" key="8">
    <source>
        <dbReference type="Google" id="ProtNLM"/>
    </source>
</evidence>
<dbReference type="Proteomes" id="UP000319829">
    <property type="component" value="Unassembled WGS sequence"/>
</dbReference>
<name>A0A538SN36_UNCEI</name>
<keyword evidence="2 3" id="KW-0479">Metal-binding</keyword>
<dbReference type="PANTHER" id="PTHR37302:SF3">
    <property type="entry name" value="DAMAGE-INDUCIBLE PROTEIN DINB"/>
    <property type="match status" value="1"/>
</dbReference>
<sequence>MDHLVHLHRQFAYDSWANEETLATLRHAAPPPRSLKYMAHLISAEWLWLARLKQWKQTLEVWPTWSLDECEAQAGKLPPLWQEYLGRMRPAALSQVATYTNSKGEAWTNTISDILTHVLLHSAYHRGQIATDMRAAGLTPAFTDFIHAVRRGFVR</sequence>
<dbReference type="SUPFAM" id="SSF109854">
    <property type="entry name" value="DinB/YfiT-like putative metalloenzymes"/>
    <property type="match status" value="1"/>
</dbReference>
<evidence type="ECO:0000313" key="4">
    <source>
        <dbReference type="EMBL" id="TMQ52788.1"/>
    </source>
</evidence>
<dbReference type="InterPro" id="IPR007837">
    <property type="entry name" value="DinB"/>
</dbReference>
<evidence type="ECO:0000313" key="5">
    <source>
        <dbReference type="EMBL" id="TMQ61277.1"/>
    </source>
</evidence>
<gene>
    <name evidence="4" type="ORF">E6K74_11645</name>
    <name evidence="5" type="ORF">E6K77_10570</name>
</gene>
<dbReference type="GO" id="GO:0046872">
    <property type="term" value="F:metal ion binding"/>
    <property type="evidence" value="ECO:0007669"/>
    <property type="project" value="UniProtKB-KW"/>
</dbReference>
<comment type="caution">
    <text evidence="4">The sequence shown here is derived from an EMBL/GenBank/DDBJ whole genome shotgun (WGS) entry which is preliminary data.</text>
</comment>
<dbReference type="EMBL" id="VBOX01000105">
    <property type="protein sequence ID" value="TMQ61277.1"/>
    <property type="molecule type" value="Genomic_DNA"/>
</dbReference>
<dbReference type="Proteomes" id="UP000317366">
    <property type="component" value="Unassembled WGS sequence"/>
</dbReference>
<dbReference type="EMBL" id="VBOU01000094">
    <property type="protein sequence ID" value="TMQ52788.1"/>
    <property type="molecule type" value="Genomic_DNA"/>
</dbReference>
<reference evidence="6 7" key="1">
    <citation type="journal article" date="2019" name="Nat. Microbiol.">
        <title>Mediterranean grassland soil C-N compound turnover is dependent on rainfall and depth, and is mediated by genomically divergent microorganisms.</title>
        <authorList>
            <person name="Diamond S."/>
            <person name="Andeer P.F."/>
            <person name="Li Z."/>
            <person name="Crits-Christoph A."/>
            <person name="Burstein D."/>
            <person name="Anantharaman K."/>
            <person name="Lane K.R."/>
            <person name="Thomas B.C."/>
            <person name="Pan C."/>
            <person name="Northen T.R."/>
            <person name="Banfield J.F."/>
        </authorList>
    </citation>
    <scope>NUCLEOTIDE SEQUENCE [LARGE SCALE GENOMIC DNA]</scope>
    <source>
        <strain evidence="4">WS_4</strain>
        <strain evidence="5">WS_7</strain>
    </source>
</reference>
<proteinExistence type="inferred from homology"/>
<evidence type="ECO:0000313" key="7">
    <source>
        <dbReference type="Proteomes" id="UP000319829"/>
    </source>
</evidence>
<dbReference type="InterPro" id="IPR034660">
    <property type="entry name" value="DinB/YfiT-like"/>
</dbReference>
<feature type="binding site" evidence="3">
    <location>
        <position position="125"/>
    </location>
    <ligand>
        <name>a divalent metal cation</name>
        <dbReference type="ChEBI" id="CHEBI:60240"/>
    </ligand>
</feature>
<dbReference type="Gene3D" id="1.20.120.450">
    <property type="entry name" value="dinb family like domain"/>
    <property type="match status" value="1"/>
</dbReference>